<evidence type="ECO:0000256" key="10">
    <source>
        <dbReference type="ARBA" id="ARBA00023235"/>
    </source>
</evidence>
<comment type="similarity">
    <text evidence="14">Belongs to the enoyl-CoA hydratase/isomerase family.</text>
</comment>
<keyword evidence="18" id="KW-1185">Reference proteome</keyword>
<accession>A0ABT8YMZ1</accession>
<dbReference type="Proteomes" id="UP001174932">
    <property type="component" value="Unassembled WGS sequence"/>
</dbReference>
<evidence type="ECO:0000256" key="13">
    <source>
        <dbReference type="ARBA" id="ARBA00049556"/>
    </source>
</evidence>
<keyword evidence="7" id="KW-0520">NAD</keyword>
<evidence type="ECO:0000256" key="9">
    <source>
        <dbReference type="ARBA" id="ARBA00023140"/>
    </source>
</evidence>
<dbReference type="InterPro" id="IPR006176">
    <property type="entry name" value="3-OHacyl-CoA_DH_NAD-bd"/>
</dbReference>
<evidence type="ECO:0000256" key="5">
    <source>
        <dbReference type="ARBA" id="ARBA00022963"/>
    </source>
</evidence>
<proteinExistence type="inferred from homology"/>
<evidence type="ECO:0000256" key="11">
    <source>
        <dbReference type="ARBA" id="ARBA00023239"/>
    </source>
</evidence>
<dbReference type="PANTHER" id="PTHR23309">
    <property type="entry name" value="3-HYDROXYACYL-COA DEHYROGENASE"/>
    <property type="match status" value="1"/>
</dbReference>
<comment type="subcellular location">
    <subcellularLocation>
        <location evidence="1">Peroxisome</location>
    </subcellularLocation>
</comment>
<keyword evidence="6" id="KW-0560">Oxidoreductase</keyword>
<comment type="similarity">
    <text evidence="3">In the N-terminal section; belongs to the enoyl-CoA hydratase/isomerase family.</text>
</comment>
<evidence type="ECO:0000259" key="16">
    <source>
        <dbReference type="Pfam" id="PF02737"/>
    </source>
</evidence>
<dbReference type="PROSITE" id="PS00166">
    <property type="entry name" value="ENOYL_COA_HYDRATASE"/>
    <property type="match status" value="1"/>
</dbReference>
<dbReference type="PANTHER" id="PTHR23309:SF51">
    <property type="entry name" value="3-HYDROXYACYL-COA DEHYDROGENASE-RELATED"/>
    <property type="match status" value="1"/>
</dbReference>
<evidence type="ECO:0000259" key="15">
    <source>
        <dbReference type="Pfam" id="PF00725"/>
    </source>
</evidence>
<protein>
    <submittedName>
        <fullName evidence="17">3-hydroxyacyl-CoA dehydrogenase NAD-binding domain-containing protein</fullName>
    </submittedName>
</protein>
<dbReference type="SUPFAM" id="SSF48179">
    <property type="entry name" value="6-phosphogluconate dehydrogenase C-terminal domain-like"/>
    <property type="match status" value="2"/>
</dbReference>
<evidence type="ECO:0000313" key="17">
    <source>
        <dbReference type="EMBL" id="MDO6965067.1"/>
    </source>
</evidence>
<evidence type="ECO:0000256" key="3">
    <source>
        <dbReference type="ARBA" id="ARBA00008750"/>
    </source>
</evidence>
<evidence type="ECO:0000256" key="7">
    <source>
        <dbReference type="ARBA" id="ARBA00023027"/>
    </source>
</evidence>
<evidence type="ECO:0000313" key="18">
    <source>
        <dbReference type="Proteomes" id="UP001174932"/>
    </source>
</evidence>
<dbReference type="SUPFAM" id="SSF51735">
    <property type="entry name" value="NAD(P)-binding Rossmann-fold domains"/>
    <property type="match status" value="1"/>
</dbReference>
<comment type="caution">
    <text evidence="17">The sequence shown here is derived from an EMBL/GenBank/DDBJ whole genome shotgun (WGS) entry which is preliminary data.</text>
</comment>
<dbReference type="SUPFAM" id="SSF52096">
    <property type="entry name" value="ClpP/crotonase"/>
    <property type="match status" value="1"/>
</dbReference>
<dbReference type="Pfam" id="PF00378">
    <property type="entry name" value="ECH_1"/>
    <property type="match status" value="1"/>
</dbReference>
<evidence type="ECO:0000256" key="2">
    <source>
        <dbReference type="ARBA" id="ARBA00005005"/>
    </source>
</evidence>
<evidence type="ECO:0000256" key="4">
    <source>
        <dbReference type="ARBA" id="ARBA00022832"/>
    </source>
</evidence>
<evidence type="ECO:0000256" key="12">
    <source>
        <dbReference type="ARBA" id="ARBA00023268"/>
    </source>
</evidence>
<keyword evidence="8" id="KW-0443">Lipid metabolism</keyword>
<evidence type="ECO:0000256" key="8">
    <source>
        <dbReference type="ARBA" id="ARBA00023098"/>
    </source>
</evidence>
<keyword evidence="4" id="KW-0276">Fatty acid metabolism</keyword>
<dbReference type="Gene3D" id="3.40.50.720">
    <property type="entry name" value="NAD(P)-binding Rossmann-like Domain"/>
    <property type="match status" value="1"/>
</dbReference>
<feature type="domain" description="3-hydroxyacyl-CoA dehydrogenase NAD binding" evidence="16">
    <location>
        <begin position="292"/>
        <end position="470"/>
    </location>
</feature>
<gene>
    <name evidence="17" type="ORF">Q4481_13950</name>
</gene>
<feature type="domain" description="3-hydroxyacyl-CoA dehydrogenase C-terminal" evidence="15">
    <location>
        <begin position="604"/>
        <end position="661"/>
    </location>
</feature>
<sequence>MSMNFPQPVALSYSGTVAIVTLSNPPVNAISKAVREGLIAAFAQIRSEATASAVVLWGGEGRFVAGADIRELEFAPEPPFLPEVVRVIDAMDIPVVAAIDGPALGGGLEIALACDLRLAGPKALAGLPETNLGIVPGAGGTQRLPRLTGVPEAIRLIGSATILKAKEAVTAEIFDAVIAENLLEAAIGRAQGCPKRRLSEMPAPPATEAEIEAATSAVRKKARGVPAILEVPAIVAASLTLSFDDALAMERESSVRLRLTDEAAALRHLFLAERGAGRMPDGMTGNSRTATNVAIIGGGTMGAGIAMAFVSSGLPVTIIERDQTAIEAAGARIDGLFDRQAESGRLREADRAERRASVTITDDWQSLAQTDLIIEAAFEDLDVKTEIFRKLDAIARPGALLATNTSYLDIDAIAQATKRPEDVIGLHFFSPAHVMKLLEVVRGSHTSADAIATGLAIGRKIGKLPILAGNCDGFIGNRIYAVYRRHAEYLVEDGATPDQIDRALEAFGFAKGVFAVSDMSGLDIGYAMRKRRAATRDPAERYSVLGDRIVEMGRLGRKTGAGWYAYGAAGKREDDPAIADLIDRVRAERAITPRPFTDEEIQLRLLAVMVNEACRILDEGIAGRAADIDLVFVNGYGFPRLKGGPMHAAGKIGWDRILKNVIDAQPAGGPSSVPSPRLVEAAASGRSLL</sequence>
<comment type="catalytic activity">
    <reaction evidence="13">
        <text>a (3S)-3-hydroxyacyl-CoA + NAD(+) = a 3-oxoacyl-CoA + NADH + H(+)</text>
        <dbReference type="Rhea" id="RHEA:22432"/>
        <dbReference type="ChEBI" id="CHEBI:15378"/>
        <dbReference type="ChEBI" id="CHEBI:57318"/>
        <dbReference type="ChEBI" id="CHEBI:57540"/>
        <dbReference type="ChEBI" id="CHEBI:57945"/>
        <dbReference type="ChEBI" id="CHEBI:90726"/>
        <dbReference type="EC" id="1.1.1.35"/>
    </reaction>
</comment>
<dbReference type="InterPro" id="IPR006108">
    <property type="entry name" value="3HC_DH_C"/>
</dbReference>
<reference evidence="17" key="2">
    <citation type="submission" date="2023-07" db="EMBL/GenBank/DDBJ databases">
        <authorList>
            <person name="Shen H."/>
        </authorList>
    </citation>
    <scope>NUCLEOTIDE SEQUENCE</scope>
    <source>
        <strain evidence="17">TNR-22</strain>
    </source>
</reference>
<evidence type="ECO:0000256" key="6">
    <source>
        <dbReference type="ARBA" id="ARBA00023002"/>
    </source>
</evidence>
<dbReference type="Gene3D" id="3.90.226.10">
    <property type="entry name" value="2-enoyl-CoA Hydratase, Chain A, domain 1"/>
    <property type="match status" value="1"/>
</dbReference>
<dbReference type="Gene3D" id="1.10.1040.50">
    <property type="match status" value="1"/>
</dbReference>
<dbReference type="InterPro" id="IPR008927">
    <property type="entry name" value="6-PGluconate_DH-like_C_sf"/>
</dbReference>
<organism evidence="17 18">
    <name type="scientific">Rhizobium alvei</name>
    <dbReference type="NCBI Taxonomy" id="1132659"/>
    <lineage>
        <taxon>Bacteria</taxon>
        <taxon>Pseudomonadati</taxon>
        <taxon>Pseudomonadota</taxon>
        <taxon>Alphaproteobacteria</taxon>
        <taxon>Hyphomicrobiales</taxon>
        <taxon>Rhizobiaceae</taxon>
        <taxon>Rhizobium/Agrobacterium group</taxon>
        <taxon>Rhizobium</taxon>
    </lineage>
</organism>
<comment type="pathway">
    <text evidence="2">Lipid metabolism; fatty acid beta-oxidation.</text>
</comment>
<keyword evidence="5" id="KW-0442">Lipid degradation</keyword>
<reference evidence="17" key="1">
    <citation type="journal article" date="2015" name="Int. J. Syst. Evol. Microbiol.">
        <title>Rhizobium alvei sp. nov., isolated from a freshwater river.</title>
        <authorList>
            <person name="Sheu S.Y."/>
            <person name="Huang H.W."/>
            <person name="Young C.C."/>
            <person name="Chen W.M."/>
        </authorList>
    </citation>
    <scope>NUCLEOTIDE SEQUENCE</scope>
    <source>
        <strain evidence="17">TNR-22</strain>
    </source>
</reference>
<feature type="domain" description="3-hydroxyacyl-CoA dehydrogenase C-terminal" evidence="15">
    <location>
        <begin position="473"/>
        <end position="566"/>
    </location>
</feature>
<dbReference type="CDD" id="cd06558">
    <property type="entry name" value="crotonase-like"/>
    <property type="match status" value="1"/>
</dbReference>
<evidence type="ECO:0000256" key="1">
    <source>
        <dbReference type="ARBA" id="ARBA00004275"/>
    </source>
</evidence>
<dbReference type="RefSeq" id="WP_304377002.1">
    <property type="nucleotide sequence ID" value="NZ_JAUOZU010000009.1"/>
</dbReference>
<dbReference type="Pfam" id="PF02737">
    <property type="entry name" value="3HCDH_N"/>
    <property type="match status" value="1"/>
</dbReference>
<dbReference type="Pfam" id="PF00725">
    <property type="entry name" value="3HCDH"/>
    <property type="match status" value="2"/>
</dbReference>
<dbReference type="InterPro" id="IPR018376">
    <property type="entry name" value="Enoyl-CoA_hyd/isom_CS"/>
</dbReference>
<keyword evidence="12" id="KW-0511">Multifunctional enzyme</keyword>
<dbReference type="InterPro" id="IPR029045">
    <property type="entry name" value="ClpP/crotonase-like_dom_sf"/>
</dbReference>
<dbReference type="InterPro" id="IPR001753">
    <property type="entry name" value="Enoyl-CoA_hydra/iso"/>
</dbReference>
<keyword evidence="11" id="KW-0456">Lyase</keyword>
<evidence type="ECO:0000256" key="14">
    <source>
        <dbReference type="RuleBase" id="RU003707"/>
    </source>
</evidence>
<dbReference type="EMBL" id="JAUOZU010000009">
    <property type="protein sequence ID" value="MDO6965067.1"/>
    <property type="molecule type" value="Genomic_DNA"/>
</dbReference>
<name>A0ABT8YMZ1_9HYPH</name>
<keyword evidence="9" id="KW-0576">Peroxisome</keyword>
<keyword evidence="10" id="KW-0413">Isomerase</keyword>
<dbReference type="InterPro" id="IPR036291">
    <property type="entry name" value="NAD(P)-bd_dom_sf"/>
</dbReference>